<proteinExistence type="predicted"/>
<keyword evidence="1" id="KW-0472">Membrane</keyword>
<protein>
    <submittedName>
        <fullName evidence="2">Uncharacterized protein</fullName>
    </submittedName>
</protein>
<organism evidence="2 3">
    <name type="scientific">Aureliella helgolandensis</name>
    <dbReference type="NCBI Taxonomy" id="2527968"/>
    <lineage>
        <taxon>Bacteria</taxon>
        <taxon>Pseudomonadati</taxon>
        <taxon>Planctomycetota</taxon>
        <taxon>Planctomycetia</taxon>
        <taxon>Pirellulales</taxon>
        <taxon>Pirellulaceae</taxon>
        <taxon>Aureliella</taxon>
    </lineage>
</organism>
<feature type="transmembrane region" description="Helical" evidence="1">
    <location>
        <begin position="20"/>
        <end position="37"/>
    </location>
</feature>
<name>A0A518G7D8_9BACT</name>
<gene>
    <name evidence="2" type="ORF">Q31a_28090</name>
</gene>
<sequence>MFRLVWAYTQAYLRASQQSIHWATIGFGLGILVRFGGSEARFHPVKLSMKKTLHSTLWSGFSVKDACRNAIF</sequence>
<evidence type="ECO:0000313" key="2">
    <source>
        <dbReference type="EMBL" id="QDV24491.1"/>
    </source>
</evidence>
<evidence type="ECO:0000256" key="1">
    <source>
        <dbReference type="SAM" id="Phobius"/>
    </source>
</evidence>
<keyword evidence="1" id="KW-1133">Transmembrane helix</keyword>
<dbReference type="AlphaFoldDB" id="A0A518G7D8"/>
<reference evidence="2 3" key="1">
    <citation type="submission" date="2019-02" db="EMBL/GenBank/DDBJ databases">
        <title>Deep-cultivation of Planctomycetes and their phenomic and genomic characterization uncovers novel biology.</title>
        <authorList>
            <person name="Wiegand S."/>
            <person name="Jogler M."/>
            <person name="Boedeker C."/>
            <person name="Pinto D."/>
            <person name="Vollmers J."/>
            <person name="Rivas-Marin E."/>
            <person name="Kohn T."/>
            <person name="Peeters S.H."/>
            <person name="Heuer A."/>
            <person name="Rast P."/>
            <person name="Oberbeckmann S."/>
            <person name="Bunk B."/>
            <person name="Jeske O."/>
            <person name="Meyerdierks A."/>
            <person name="Storesund J.E."/>
            <person name="Kallscheuer N."/>
            <person name="Luecker S."/>
            <person name="Lage O.M."/>
            <person name="Pohl T."/>
            <person name="Merkel B.J."/>
            <person name="Hornburger P."/>
            <person name="Mueller R.-W."/>
            <person name="Bruemmer F."/>
            <person name="Labrenz M."/>
            <person name="Spormann A.M."/>
            <person name="Op den Camp H."/>
            <person name="Overmann J."/>
            <person name="Amann R."/>
            <person name="Jetten M.S.M."/>
            <person name="Mascher T."/>
            <person name="Medema M.H."/>
            <person name="Devos D.P."/>
            <person name="Kaster A.-K."/>
            <person name="Ovreas L."/>
            <person name="Rohde M."/>
            <person name="Galperin M.Y."/>
            <person name="Jogler C."/>
        </authorList>
    </citation>
    <scope>NUCLEOTIDE SEQUENCE [LARGE SCALE GENOMIC DNA]</scope>
    <source>
        <strain evidence="2 3">Q31a</strain>
    </source>
</reference>
<dbReference type="KEGG" id="ahel:Q31a_28090"/>
<keyword evidence="3" id="KW-1185">Reference proteome</keyword>
<dbReference type="EMBL" id="CP036298">
    <property type="protein sequence ID" value="QDV24491.1"/>
    <property type="molecule type" value="Genomic_DNA"/>
</dbReference>
<accession>A0A518G7D8</accession>
<dbReference type="Proteomes" id="UP000318017">
    <property type="component" value="Chromosome"/>
</dbReference>
<keyword evidence="1" id="KW-0812">Transmembrane</keyword>
<evidence type="ECO:0000313" key="3">
    <source>
        <dbReference type="Proteomes" id="UP000318017"/>
    </source>
</evidence>